<evidence type="ECO:0000256" key="5">
    <source>
        <dbReference type="ARBA" id="ARBA00023004"/>
    </source>
</evidence>
<evidence type="ECO:0000256" key="3">
    <source>
        <dbReference type="ARBA" id="ARBA00022964"/>
    </source>
</evidence>
<dbReference type="PANTHER" id="PTHR30468">
    <property type="entry name" value="ALPHA-KETOGLUTARATE-DEPENDENT SULFONATE DIOXYGENASE"/>
    <property type="match status" value="1"/>
</dbReference>
<dbReference type="Pfam" id="PF02668">
    <property type="entry name" value="TauD"/>
    <property type="match status" value="1"/>
</dbReference>
<comment type="similarity">
    <text evidence="1">Belongs to the TfdA dioxygenase family.</text>
</comment>
<evidence type="ECO:0000313" key="7">
    <source>
        <dbReference type="EMBL" id="OWJ69170.1"/>
    </source>
</evidence>
<dbReference type="GO" id="GO:0016706">
    <property type="term" value="F:2-oxoglutarate-dependent dioxygenase activity"/>
    <property type="evidence" value="ECO:0007669"/>
    <property type="project" value="TreeGrafter"/>
</dbReference>
<comment type="caution">
    <text evidence="7">The sequence shown here is derived from an EMBL/GenBank/DDBJ whole genome shotgun (WGS) entry which is preliminary data.</text>
</comment>
<evidence type="ECO:0000256" key="1">
    <source>
        <dbReference type="ARBA" id="ARBA00005896"/>
    </source>
</evidence>
<name>A0A211ZV67_9PROT</name>
<evidence type="ECO:0000259" key="6">
    <source>
        <dbReference type="Pfam" id="PF02668"/>
    </source>
</evidence>
<proteinExistence type="inferred from homology"/>
<keyword evidence="2" id="KW-0479">Metal-binding</keyword>
<dbReference type="GO" id="GO:0005737">
    <property type="term" value="C:cytoplasm"/>
    <property type="evidence" value="ECO:0007669"/>
    <property type="project" value="TreeGrafter"/>
</dbReference>
<protein>
    <recommendedName>
        <fullName evidence="6">TauD/TfdA-like domain-containing protein</fullName>
    </recommendedName>
</protein>
<dbReference type="SUPFAM" id="SSF51197">
    <property type="entry name" value="Clavaminate synthase-like"/>
    <property type="match status" value="1"/>
</dbReference>
<evidence type="ECO:0000256" key="4">
    <source>
        <dbReference type="ARBA" id="ARBA00023002"/>
    </source>
</evidence>
<gene>
    <name evidence="7" type="ORF">BWR60_01165</name>
</gene>
<evidence type="ECO:0000313" key="8">
    <source>
        <dbReference type="Proteomes" id="UP000196655"/>
    </source>
</evidence>
<keyword evidence="8" id="KW-1185">Reference proteome</keyword>
<dbReference type="InterPro" id="IPR051323">
    <property type="entry name" value="AtsK-like"/>
</dbReference>
<dbReference type="Proteomes" id="UP000196655">
    <property type="component" value="Unassembled WGS sequence"/>
</dbReference>
<sequence>MSTVPAPTHALEQPELPFEAAPLSPYTGTRIAEIGNLRSIDDAAFAAIARILYERGVVVIPGQGLDAVELETFGRRFGELWIGPLQRPVPGATFAIPISNKGKSKAISERWHSDSPFVPAPAKITILSAQEVPPVGGDTMWCNQYAVYDALPEGYKSTLAHLKAVHYGRAQDIVLNGIDRDLPGWAHPVIRTHPETGRKLLFVSAHAEHFENVSREDSRPLLSYLQSLLGRPEFSYRHRWTKGDLVIWDNRATTHYAIHDYGDYPRLLYRVTVQGEVPA</sequence>
<organism evidence="7 8">
    <name type="scientific">Inquilinus limosus</name>
    <dbReference type="NCBI Taxonomy" id="171674"/>
    <lineage>
        <taxon>Bacteria</taxon>
        <taxon>Pseudomonadati</taxon>
        <taxon>Pseudomonadota</taxon>
        <taxon>Alphaproteobacteria</taxon>
        <taxon>Rhodospirillales</taxon>
        <taxon>Rhodospirillaceae</taxon>
        <taxon>Inquilinus</taxon>
    </lineage>
</organism>
<dbReference type="GO" id="GO:0046872">
    <property type="term" value="F:metal ion binding"/>
    <property type="evidence" value="ECO:0007669"/>
    <property type="project" value="UniProtKB-KW"/>
</dbReference>
<dbReference type="EMBL" id="NHON01000001">
    <property type="protein sequence ID" value="OWJ69170.1"/>
    <property type="molecule type" value="Genomic_DNA"/>
</dbReference>
<dbReference type="OrthoDB" id="7346227at2"/>
<evidence type="ECO:0000256" key="2">
    <source>
        <dbReference type="ARBA" id="ARBA00022723"/>
    </source>
</evidence>
<dbReference type="PANTHER" id="PTHR30468:SF1">
    <property type="entry name" value="ALPHA-KETOGLUTARATE-DEPENDENT SULFONATE DIOXYGENASE"/>
    <property type="match status" value="1"/>
</dbReference>
<dbReference type="RefSeq" id="WP_088149160.1">
    <property type="nucleotide sequence ID" value="NZ_NHON01000001.1"/>
</dbReference>
<dbReference type="AlphaFoldDB" id="A0A211ZV67"/>
<dbReference type="InterPro" id="IPR003819">
    <property type="entry name" value="TauD/TfdA-like"/>
</dbReference>
<dbReference type="Gene3D" id="3.60.130.10">
    <property type="entry name" value="Clavaminate synthase-like"/>
    <property type="match status" value="1"/>
</dbReference>
<dbReference type="InterPro" id="IPR042098">
    <property type="entry name" value="TauD-like_sf"/>
</dbReference>
<keyword evidence="3" id="KW-0223">Dioxygenase</keyword>
<feature type="domain" description="TauD/TfdA-like" evidence="6">
    <location>
        <begin position="21"/>
        <end position="272"/>
    </location>
</feature>
<accession>A0A211ZV67</accession>
<keyword evidence="5" id="KW-0408">Iron</keyword>
<keyword evidence="4" id="KW-0560">Oxidoreductase</keyword>
<reference evidence="8" key="1">
    <citation type="submission" date="2017-05" db="EMBL/GenBank/DDBJ databases">
        <authorList>
            <person name="Macchi M."/>
            <person name="Festa S."/>
            <person name="Coppotelli B.M."/>
            <person name="Morelli I.S."/>
        </authorList>
    </citation>
    <scope>NUCLEOTIDE SEQUENCE [LARGE SCALE GENOMIC DNA]</scope>
    <source>
        <strain evidence="8">I</strain>
    </source>
</reference>